<dbReference type="Proteomes" id="UP001153365">
    <property type="component" value="Unassembled WGS sequence"/>
</dbReference>
<dbReference type="AlphaFoldDB" id="A0AAV0BVR4"/>
<evidence type="ECO:0000256" key="1">
    <source>
        <dbReference type="SAM" id="MobiDB-lite"/>
    </source>
</evidence>
<evidence type="ECO:0000313" key="3">
    <source>
        <dbReference type="Proteomes" id="UP001153365"/>
    </source>
</evidence>
<organism evidence="2 3">
    <name type="scientific">Phakopsora pachyrhizi</name>
    <name type="common">Asian soybean rust disease fungus</name>
    <dbReference type="NCBI Taxonomy" id="170000"/>
    <lineage>
        <taxon>Eukaryota</taxon>
        <taxon>Fungi</taxon>
        <taxon>Dikarya</taxon>
        <taxon>Basidiomycota</taxon>
        <taxon>Pucciniomycotina</taxon>
        <taxon>Pucciniomycetes</taxon>
        <taxon>Pucciniales</taxon>
        <taxon>Phakopsoraceae</taxon>
        <taxon>Phakopsora</taxon>
    </lineage>
</organism>
<reference evidence="2" key="1">
    <citation type="submission" date="2022-06" db="EMBL/GenBank/DDBJ databases">
        <authorList>
            <consortium name="SYNGENTA / RWTH Aachen University"/>
        </authorList>
    </citation>
    <scope>NUCLEOTIDE SEQUENCE</scope>
</reference>
<feature type="compositionally biased region" description="Polar residues" evidence="1">
    <location>
        <begin position="1"/>
        <end position="20"/>
    </location>
</feature>
<accession>A0AAV0BVR4</accession>
<keyword evidence="3" id="KW-1185">Reference proteome</keyword>
<comment type="caution">
    <text evidence="2">The sequence shown here is derived from an EMBL/GenBank/DDBJ whole genome shotgun (WGS) entry which is preliminary data.</text>
</comment>
<protein>
    <submittedName>
        <fullName evidence="2">Uncharacterized protein</fullName>
    </submittedName>
</protein>
<evidence type="ECO:0000313" key="2">
    <source>
        <dbReference type="EMBL" id="CAH7690579.1"/>
    </source>
</evidence>
<name>A0AAV0BVR4_PHAPC</name>
<feature type="compositionally biased region" description="Polar residues" evidence="1">
    <location>
        <begin position="51"/>
        <end position="65"/>
    </location>
</feature>
<gene>
    <name evidence="2" type="ORF">PPACK8108_LOCUS25968</name>
</gene>
<feature type="region of interest" description="Disordered" evidence="1">
    <location>
        <begin position="1"/>
        <end position="91"/>
    </location>
</feature>
<proteinExistence type="predicted"/>
<sequence>MSTPLSVVISTQPMLSSSLSMRPRPEDGDEAPTTTFPSGDYSIKGKERQSQDFGQSPHSEIQSFKGNERQYQDFEESFDGDKSKEKQTPLQGYEEIEMGLLNSGYFEIQVF</sequence>
<dbReference type="EMBL" id="CALTRL010006340">
    <property type="protein sequence ID" value="CAH7690579.1"/>
    <property type="molecule type" value="Genomic_DNA"/>
</dbReference>